<accession>A0A7W9YGD4</accession>
<keyword evidence="7" id="KW-1185">Reference proteome</keyword>
<comment type="caution">
    <text evidence="6">The sequence shown here is derived from an EMBL/GenBank/DDBJ whole genome shotgun (WGS) entry which is preliminary data.</text>
</comment>
<dbReference type="PANTHER" id="PTHR43124">
    <property type="entry name" value="PURINE EFFLUX PUMP PBUE"/>
    <property type="match status" value="1"/>
</dbReference>
<comment type="subcellular location">
    <subcellularLocation>
        <location evidence="1">Cell membrane</location>
        <topology evidence="1">Multi-pass membrane protein</topology>
    </subcellularLocation>
</comment>
<evidence type="ECO:0000256" key="1">
    <source>
        <dbReference type="ARBA" id="ARBA00004651"/>
    </source>
</evidence>
<dbReference type="Proteomes" id="UP000546642">
    <property type="component" value="Unassembled WGS sequence"/>
</dbReference>
<dbReference type="AlphaFoldDB" id="A0A7W9YGD4"/>
<name>A0A7W9YGD4_9ACTN</name>
<evidence type="ECO:0000256" key="2">
    <source>
        <dbReference type="ARBA" id="ARBA00022475"/>
    </source>
</evidence>
<evidence type="ECO:0000313" key="6">
    <source>
        <dbReference type="EMBL" id="MBB6171654.1"/>
    </source>
</evidence>
<evidence type="ECO:0000256" key="5">
    <source>
        <dbReference type="ARBA" id="ARBA00023136"/>
    </source>
</evidence>
<keyword evidence="4" id="KW-1133">Transmembrane helix</keyword>
<dbReference type="GO" id="GO:0022857">
    <property type="term" value="F:transmembrane transporter activity"/>
    <property type="evidence" value="ECO:0007669"/>
    <property type="project" value="TreeGrafter"/>
</dbReference>
<gene>
    <name evidence="6" type="ORF">HNR23_001714</name>
</gene>
<keyword evidence="3" id="KW-0812">Transmembrane</keyword>
<dbReference type="InterPro" id="IPR050189">
    <property type="entry name" value="MFS_Efflux_Transporters"/>
</dbReference>
<dbReference type="GO" id="GO:0005886">
    <property type="term" value="C:plasma membrane"/>
    <property type="evidence" value="ECO:0007669"/>
    <property type="project" value="UniProtKB-SubCell"/>
</dbReference>
<dbReference type="EMBL" id="JACHDS010000001">
    <property type="protein sequence ID" value="MBB6171654.1"/>
    <property type="molecule type" value="Genomic_DNA"/>
</dbReference>
<sequence>MPIALLALAIGASGIGTTEFVAMGILPDVAADFGVSIPTAGYMISGYAIGARVDFPLPMP</sequence>
<evidence type="ECO:0000256" key="3">
    <source>
        <dbReference type="ARBA" id="ARBA00022692"/>
    </source>
</evidence>
<reference evidence="6 7" key="1">
    <citation type="submission" date="2020-08" db="EMBL/GenBank/DDBJ databases">
        <title>Sequencing the genomes of 1000 actinobacteria strains.</title>
        <authorList>
            <person name="Klenk H.-P."/>
        </authorList>
    </citation>
    <scope>NUCLEOTIDE SEQUENCE [LARGE SCALE GENOMIC DNA]</scope>
    <source>
        <strain evidence="6 7">DSM 46659</strain>
    </source>
</reference>
<evidence type="ECO:0000313" key="7">
    <source>
        <dbReference type="Proteomes" id="UP000546642"/>
    </source>
</evidence>
<evidence type="ECO:0000256" key="4">
    <source>
        <dbReference type="ARBA" id="ARBA00022989"/>
    </source>
</evidence>
<protein>
    <submittedName>
        <fullName evidence="6">Putative MFS family arabinose efflux permease</fullName>
    </submittedName>
</protein>
<keyword evidence="5" id="KW-0472">Membrane</keyword>
<dbReference type="PANTHER" id="PTHR43124:SF3">
    <property type="entry name" value="CHLORAMPHENICOL EFFLUX PUMP RV0191"/>
    <property type="match status" value="1"/>
</dbReference>
<proteinExistence type="predicted"/>
<organism evidence="6 7">
    <name type="scientific">Nocardiopsis mwathae</name>
    <dbReference type="NCBI Taxonomy" id="1472723"/>
    <lineage>
        <taxon>Bacteria</taxon>
        <taxon>Bacillati</taxon>
        <taxon>Actinomycetota</taxon>
        <taxon>Actinomycetes</taxon>
        <taxon>Streptosporangiales</taxon>
        <taxon>Nocardiopsidaceae</taxon>
        <taxon>Nocardiopsis</taxon>
    </lineage>
</organism>
<keyword evidence="2" id="KW-1003">Cell membrane</keyword>